<organism evidence="2 3">
    <name type="scientific">Tigheibacillus jepli</name>
    <dbReference type="NCBI Taxonomy" id="3035914"/>
    <lineage>
        <taxon>Bacteria</taxon>
        <taxon>Bacillati</taxon>
        <taxon>Bacillota</taxon>
        <taxon>Bacilli</taxon>
        <taxon>Bacillales</taxon>
        <taxon>Bacillaceae</taxon>
        <taxon>Tigheibacillus</taxon>
    </lineage>
</organism>
<dbReference type="RefSeq" id="WP_320385011.1">
    <property type="nucleotide sequence ID" value="NZ_JAROCA020000002.1"/>
</dbReference>
<accession>A0ABU5CJS5</accession>
<dbReference type="Pfam" id="PF12697">
    <property type="entry name" value="Abhydrolase_6"/>
    <property type="match status" value="1"/>
</dbReference>
<dbReference type="SUPFAM" id="SSF53474">
    <property type="entry name" value="alpha/beta-Hydrolases"/>
    <property type="match status" value="1"/>
</dbReference>
<evidence type="ECO:0000313" key="2">
    <source>
        <dbReference type="EMBL" id="MDY0406618.1"/>
    </source>
</evidence>
<sequence length="267" mass="29760">MEQWPSSRQEINIETSYGLTHVYRFGAQDGIPIVLLHGANGTSASWANFVVDLGKNHPVLAVDTIGDAGKSIQKSPIQRAEDYSSWLDEVLNALNVTKVHLIGASYGGWITLNQAVHSPQLLQSITLIEPARALAGLKFIAWPFMIWASMIGPDFVRRAFINWSSVSSSSNELQQQLVVSAMRDYKMQRIPPQYISDEELQSVKVPTLVLLGEKSPMHNSKRAATRAKKLLQNVEVEILPKAGHQLSADLVNDRILRFVEYKKKSSK</sequence>
<comment type="caution">
    <text evidence="2">The sequence shown here is derived from an EMBL/GenBank/DDBJ whole genome shotgun (WGS) entry which is preliminary data.</text>
</comment>
<dbReference type="InterPro" id="IPR050266">
    <property type="entry name" value="AB_hydrolase_sf"/>
</dbReference>
<keyword evidence="2" id="KW-0378">Hydrolase</keyword>
<dbReference type="Gene3D" id="3.40.50.1820">
    <property type="entry name" value="alpha/beta hydrolase"/>
    <property type="match status" value="1"/>
</dbReference>
<dbReference type="PANTHER" id="PTHR43798:SF33">
    <property type="entry name" value="HYDROLASE, PUTATIVE (AFU_ORTHOLOGUE AFUA_2G14860)-RELATED"/>
    <property type="match status" value="1"/>
</dbReference>
<dbReference type="GO" id="GO:0016787">
    <property type="term" value="F:hydrolase activity"/>
    <property type="evidence" value="ECO:0007669"/>
    <property type="project" value="UniProtKB-KW"/>
</dbReference>
<keyword evidence="3" id="KW-1185">Reference proteome</keyword>
<dbReference type="EMBL" id="JAROCA020000002">
    <property type="protein sequence ID" value="MDY0406618.1"/>
    <property type="molecule type" value="Genomic_DNA"/>
</dbReference>
<dbReference type="PANTHER" id="PTHR43798">
    <property type="entry name" value="MONOACYLGLYCEROL LIPASE"/>
    <property type="match status" value="1"/>
</dbReference>
<dbReference type="Proteomes" id="UP001228376">
    <property type="component" value="Unassembled WGS sequence"/>
</dbReference>
<dbReference type="InterPro" id="IPR029058">
    <property type="entry name" value="AB_hydrolase_fold"/>
</dbReference>
<proteinExistence type="predicted"/>
<dbReference type="InterPro" id="IPR000073">
    <property type="entry name" value="AB_hydrolase_1"/>
</dbReference>
<gene>
    <name evidence="2" type="ORF">P5G51_015725</name>
</gene>
<evidence type="ECO:0000313" key="3">
    <source>
        <dbReference type="Proteomes" id="UP001228376"/>
    </source>
</evidence>
<evidence type="ECO:0000259" key="1">
    <source>
        <dbReference type="Pfam" id="PF12697"/>
    </source>
</evidence>
<name>A0ABU5CJS5_9BACI</name>
<protein>
    <submittedName>
        <fullName evidence="2">Alpha/beta hydrolase</fullName>
    </submittedName>
</protein>
<reference evidence="2 3" key="1">
    <citation type="submission" date="2023-10" db="EMBL/GenBank/DDBJ databases">
        <title>179-bfca-hs.</title>
        <authorList>
            <person name="Miliotis G."/>
            <person name="Sengupta P."/>
            <person name="Hameed A."/>
            <person name="Chuvochina M."/>
            <person name="Mcdonagh F."/>
            <person name="Simpson A.C."/>
            <person name="Singh N.K."/>
            <person name="Rekha P.D."/>
            <person name="Raman K."/>
            <person name="Hugenholtz P."/>
            <person name="Venkateswaran K."/>
        </authorList>
    </citation>
    <scope>NUCLEOTIDE SEQUENCE [LARGE SCALE GENOMIC DNA]</scope>
    <source>
        <strain evidence="2 3">179-BFC-A-HS</strain>
    </source>
</reference>
<feature type="domain" description="AB hydrolase-1" evidence="1">
    <location>
        <begin position="33"/>
        <end position="246"/>
    </location>
</feature>